<accession>A0A7K3WVB4</accession>
<dbReference type="RefSeq" id="WP_163286882.1">
    <property type="nucleotide sequence ID" value="NZ_JAAGVY010000053.1"/>
</dbReference>
<feature type="signal peptide" evidence="1">
    <location>
        <begin position="1"/>
        <end position="21"/>
    </location>
</feature>
<organism evidence="2 3">
    <name type="scientific">Cryomorpha ignava</name>
    <dbReference type="NCBI Taxonomy" id="101383"/>
    <lineage>
        <taxon>Bacteria</taxon>
        <taxon>Pseudomonadati</taxon>
        <taxon>Bacteroidota</taxon>
        <taxon>Flavobacteriia</taxon>
        <taxon>Flavobacteriales</taxon>
        <taxon>Cryomorphaceae</taxon>
        <taxon>Cryomorpha</taxon>
    </lineage>
</organism>
<dbReference type="PROSITE" id="PS51257">
    <property type="entry name" value="PROKAR_LIPOPROTEIN"/>
    <property type="match status" value="1"/>
</dbReference>
<keyword evidence="3" id="KW-1185">Reference proteome</keyword>
<keyword evidence="1" id="KW-0732">Signal</keyword>
<evidence type="ECO:0000256" key="1">
    <source>
        <dbReference type="SAM" id="SignalP"/>
    </source>
</evidence>
<feature type="chain" id="PRO_5029791777" evidence="1">
    <location>
        <begin position="22"/>
        <end position="113"/>
    </location>
</feature>
<sequence>MRQIKSLAVLSTLLIVVFACEKEEDENDNNTAETSSIYYQEFSIDTTNYLNDTVFYDVDNDGVFDIEVSRFIEIENSEAQYGGQFKWINEPMDFCFMKYTPMTFMIELGDEIN</sequence>
<gene>
    <name evidence="2" type="ORF">G3O08_18200</name>
</gene>
<reference evidence="2 3" key="1">
    <citation type="submission" date="2020-02" db="EMBL/GenBank/DDBJ databases">
        <title>Out from the shadows clarifying the taxonomy of the family Cryomorphaceae and related taxa by utilizing the GTDB taxonomic framework.</title>
        <authorList>
            <person name="Bowman J.P."/>
        </authorList>
    </citation>
    <scope>NUCLEOTIDE SEQUENCE [LARGE SCALE GENOMIC DNA]</scope>
    <source>
        <strain evidence="2 3">QSSC 1-22</strain>
    </source>
</reference>
<protein>
    <submittedName>
        <fullName evidence="2">Uncharacterized protein</fullName>
    </submittedName>
</protein>
<dbReference type="EMBL" id="JAAGVY010000053">
    <property type="protein sequence ID" value="NEN25426.1"/>
    <property type="molecule type" value="Genomic_DNA"/>
</dbReference>
<proteinExistence type="predicted"/>
<name>A0A7K3WVB4_9FLAO</name>
<dbReference type="AlphaFoldDB" id="A0A7K3WVB4"/>
<dbReference type="Proteomes" id="UP000486602">
    <property type="component" value="Unassembled WGS sequence"/>
</dbReference>
<evidence type="ECO:0000313" key="3">
    <source>
        <dbReference type="Proteomes" id="UP000486602"/>
    </source>
</evidence>
<evidence type="ECO:0000313" key="2">
    <source>
        <dbReference type="EMBL" id="NEN25426.1"/>
    </source>
</evidence>
<comment type="caution">
    <text evidence="2">The sequence shown here is derived from an EMBL/GenBank/DDBJ whole genome shotgun (WGS) entry which is preliminary data.</text>
</comment>